<dbReference type="AlphaFoldDB" id="A0A8J3Q214"/>
<dbReference type="RefSeq" id="WP_203906322.1">
    <property type="nucleotide sequence ID" value="NZ_BONY01000002.1"/>
</dbReference>
<evidence type="ECO:0000313" key="3">
    <source>
        <dbReference type="Proteomes" id="UP000612899"/>
    </source>
</evidence>
<evidence type="ECO:0000256" key="1">
    <source>
        <dbReference type="SAM" id="Phobius"/>
    </source>
</evidence>
<feature type="transmembrane region" description="Helical" evidence="1">
    <location>
        <begin position="73"/>
        <end position="93"/>
    </location>
</feature>
<sequence>MTELVFGILMVLGCAFVVTRAVIAPPSRTRRAYRLWAVPLFTGLGLAFCSVSYDGVRPPGWPALIYVDYVAVVGFWAGVLFIPAHLSAGWLGWPKVLIPQAFRDSPSWLAEGRLARADRRERKRFGLPPTDHLVEILEINYDSGTDEPKRFYAATCDECDWMEEAETIDPVAELRSAAAKHTTNVAQDVVVKHY</sequence>
<comment type="caution">
    <text evidence="2">The sequence shown here is derived from an EMBL/GenBank/DDBJ whole genome shotgun (WGS) entry which is preliminary data.</text>
</comment>
<reference evidence="2" key="1">
    <citation type="submission" date="2021-01" db="EMBL/GenBank/DDBJ databases">
        <title>Whole genome shotgun sequence of Rhizocola hellebori NBRC 109834.</title>
        <authorList>
            <person name="Komaki H."/>
            <person name="Tamura T."/>
        </authorList>
    </citation>
    <scope>NUCLEOTIDE SEQUENCE</scope>
    <source>
        <strain evidence="2">NBRC 109834</strain>
    </source>
</reference>
<dbReference type="Proteomes" id="UP000612899">
    <property type="component" value="Unassembled WGS sequence"/>
</dbReference>
<organism evidence="2 3">
    <name type="scientific">Rhizocola hellebori</name>
    <dbReference type="NCBI Taxonomy" id="1392758"/>
    <lineage>
        <taxon>Bacteria</taxon>
        <taxon>Bacillati</taxon>
        <taxon>Actinomycetota</taxon>
        <taxon>Actinomycetes</taxon>
        <taxon>Micromonosporales</taxon>
        <taxon>Micromonosporaceae</taxon>
        <taxon>Rhizocola</taxon>
    </lineage>
</organism>
<gene>
    <name evidence="2" type="ORF">Rhe02_04400</name>
</gene>
<keyword evidence="1" id="KW-0472">Membrane</keyword>
<feature type="transmembrane region" description="Helical" evidence="1">
    <location>
        <begin position="35"/>
        <end position="53"/>
    </location>
</feature>
<dbReference type="EMBL" id="BONY01000002">
    <property type="protein sequence ID" value="GIH02373.1"/>
    <property type="molecule type" value="Genomic_DNA"/>
</dbReference>
<proteinExistence type="predicted"/>
<feature type="transmembrane region" description="Helical" evidence="1">
    <location>
        <begin position="6"/>
        <end position="23"/>
    </location>
</feature>
<protein>
    <submittedName>
        <fullName evidence="2">Uncharacterized protein</fullName>
    </submittedName>
</protein>
<name>A0A8J3Q214_9ACTN</name>
<keyword evidence="1" id="KW-0812">Transmembrane</keyword>
<keyword evidence="1" id="KW-1133">Transmembrane helix</keyword>
<evidence type="ECO:0000313" key="2">
    <source>
        <dbReference type="EMBL" id="GIH02373.1"/>
    </source>
</evidence>
<keyword evidence="3" id="KW-1185">Reference proteome</keyword>
<accession>A0A8J3Q214</accession>